<evidence type="ECO:0000313" key="1">
    <source>
        <dbReference type="EMBL" id="TGX96564.1"/>
    </source>
</evidence>
<dbReference type="EMBL" id="SRZB01000056">
    <property type="protein sequence ID" value="TGX96564.1"/>
    <property type="molecule type" value="Genomic_DNA"/>
</dbReference>
<name>A0AC61QVK8_9FIRM</name>
<gene>
    <name evidence="1" type="ORF">E5357_15685</name>
</gene>
<comment type="caution">
    <text evidence="1">The sequence shown here is derived from an EMBL/GenBank/DDBJ whole genome shotgun (WGS) entry which is preliminary data.</text>
</comment>
<proteinExistence type="predicted"/>
<protein>
    <submittedName>
        <fullName evidence="1">Uncharacterized protein</fullName>
    </submittedName>
</protein>
<dbReference type="Proteomes" id="UP000307720">
    <property type="component" value="Unassembled WGS sequence"/>
</dbReference>
<keyword evidence="2" id="KW-1185">Reference proteome</keyword>
<accession>A0AC61QVK8</accession>
<organism evidence="1 2">
    <name type="scientific">Hominisplanchenecus murintestinalis</name>
    <dbReference type="NCBI Taxonomy" id="2941517"/>
    <lineage>
        <taxon>Bacteria</taxon>
        <taxon>Bacillati</taxon>
        <taxon>Bacillota</taxon>
        <taxon>Clostridia</taxon>
        <taxon>Lachnospirales</taxon>
        <taxon>Lachnospiraceae</taxon>
        <taxon>Hominisplanchenecus</taxon>
    </lineage>
</organism>
<evidence type="ECO:0000313" key="2">
    <source>
        <dbReference type="Proteomes" id="UP000307720"/>
    </source>
</evidence>
<reference evidence="1" key="1">
    <citation type="submission" date="2019-04" db="EMBL/GenBank/DDBJ databases">
        <title>Microbes associate with the intestines of laboratory mice.</title>
        <authorList>
            <person name="Navarre W."/>
            <person name="Wong E."/>
            <person name="Huang K."/>
            <person name="Tropini C."/>
            <person name="Ng K."/>
            <person name="Yu B."/>
        </authorList>
    </citation>
    <scope>NUCLEOTIDE SEQUENCE</scope>
    <source>
        <strain evidence="1">NM72_1-8</strain>
    </source>
</reference>
<sequence>MIKIGYLSFDTSVKVHYSGTYTNTKTSKTGHGGIAGYIRHIDRGTDKMNGCEVHHSNSDIDSDLTLENESYYRDSNGQWEKTSHSKDMVDAINRRIEYAKEHGARIATKGKNDTVIVRPLVVQLDKETIAEHENTWMWDVMEILEEQFGKENLTGFSIHKDETNPHLHISFIPCYESQKNDEIKCTISQTKFFKNPKQLAALHRKIRKSLIDKGYDIELENKPIEECLAGYYDKNGEWHQQGLTPDQLKELSDRTINLRLEELKMSIKRDELDRLEMAVADMMKSSKAEKEELEKERISIENDRATVQAQSQAVAIKEMEVQKRETEVAEILEICNQIVSDEKNLNAKFLEFLDRESKRTGKRIRENVEKLYKRFQNERKKNVSDWQLELLRLRNERLKHGDTTTDNCLDIIDITDIGYDDLSA</sequence>